<sequence length="694" mass="80572">MTRRIIKTEPQKTIELKHNQCFEGDLIITFPIQDSQQSPIILKSPKFNVYRSVSDFENFIAKAKNDKTGETYKQLVNCIYFNPNAHKELFSIHCNADIRKIEGFKEKKNYSLIKIDKDGTITIDSLSLNFEYPENYYTHYILKISRSNLICNRMALRIPKTDAPKFTNNHISALIPGSDTTNYDKVKFEIGKFSIFDGPKGSPFIPTFKNICFSTLKQLFSINKENTLKNIKSLPFDLKSQFIEYCLQEERPIGHNIIREMYNDKEIPESDKEKLFTLDVLISSTLARDTWQRENPFFEEEYVDTKINVYDNFELFKYKRLSKESDIKHRLFTSENKSNDLVDGSASIVSKEEFLNNFHRETRGLFKDEHGNVPKNFLFYGGLITSCLTGQTKGFEGSDIDVLMLKDENGNFSEDQYIEKVKNIFGEDFEDNGYSVHAMGGHIVFSLQYPNRTVQFNVHEFDGIEDVLLGADIDCSCFAFDGTNVWTLERGLLSLNHRINIASQFSYRVRGGDQYQRRLLKYLSRGFDIHYHNTTGIEDIVNNFDTTDQSKMSEYMSGFQLLLAAKYSKSIETTLNLSTKDRTLPYGPKWKKENFDRYMNTCFENIFDGYSSSGVYCPVESIDDLFQFRESTTETLGVQGHNWEMLTPPERFPIIKNEKLDDEERFLEIPPIEDFINLNENDELNVPSKSVRTE</sequence>
<dbReference type="Proteomes" id="UP001344447">
    <property type="component" value="Unassembled WGS sequence"/>
</dbReference>
<organism evidence="1 2">
    <name type="scientific">Dictyostelium firmibasis</name>
    <dbReference type="NCBI Taxonomy" id="79012"/>
    <lineage>
        <taxon>Eukaryota</taxon>
        <taxon>Amoebozoa</taxon>
        <taxon>Evosea</taxon>
        <taxon>Eumycetozoa</taxon>
        <taxon>Dictyostelia</taxon>
        <taxon>Dictyosteliales</taxon>
        <taxon>Dictyosteliaceae</taxon>
        <taxon>Dictyostelium</taxon>
    </lineage>
</organism>
<dbReference type="PANTHER" id="PTHR43558:SF6">
    <property type="entry name" value="REDUCTASE, PUTATIVE (AFU_ORTHOLOGUE AFUA_3G10540)-RELATED"/>
    <property type="match status" value="1"/>
</dbReference>
<protein>
    <submittedName>
        <fullName evidence="1">Uncharacterized protein</fullName>
    </submittedName>
</protein>
<dbReference type="InterPro" id="IPR053354">
    <property type="entry name" value="MGDG_epimerase"/>
</dbReference>
<evidence type="ECO:0000313" key="2">
    <source>
        <dbReference type="Proteomes" id="UP001344447"/>
    </source>
</evidence>
<proteinExistence type="predicted"/>
<dbReference type="AlphaFoldDB" id="A0AAN7TVD6"/>
<keyword evidence="2" id="KW-1185">Reference proteome</keyword>
<dbReference type="EMBL" id="JAVFKY010000002">
    <property type="protein sequence ID" value="KAK5580569.1"/>
    <property type="molecule type" value="Genomic_DNA"/>
</dbReference>
<reference evidence="1 2" key="1">
    <citation type="submission" date="2023-11" db="EMBL/GenBank/DDBJ databases">
        <title>Dfirmibasis_genome.</title>
        <authorList>
            <person name="Edelbroek B."/>
            <person name="Kjellin J."/>
            <person name="Jerlstrom-Hultqvist J."/>
            <person name="Soderbom F."/>
        </authorList>
    </citation>
    <scope>NUCLEOTIDE SEQUENCE [LARGE SCALE GENOMIC DNA]</scope>
    <source>
        <strain evidence="1 2">TNS-C-14</strain>
    </source>
</reference>
<gene>
    <name evidence="1" type="ORF">RB653_000589</name>
</gene>
<name>A0AAN7TVD6_9MYCE</name>
<evidence type="ECO:0000313" key="1">
    <source>
        <dbReference type="EMBL" id="KAK5580569.1"/>
    </source>
</evidence>
<dbReference type="PANTHER" id="PTHR43558">
    <property type="entry name" value="REDUCTASE, PUTATIVE (AFU_ORTHOLOGUE AFUA_3G10540)-RELATED"/>
    <property type="match status" value="1"/>
</dbReference>
<accession>A0AAN7TVD6</accession>
<comment type="caution">
    <text evidence="1">The sequence shown here is derived from an EMBL/GenBank/DDBJ whole genome shotgun (WGS) entry which is preliminary data.</text>
</comment>